<organism evidence="7">
    <name type="scientific">Candidatus Aschnera chinzeii</name>
    <dbReference type="NCBI Taxonomy" id="1485666"/>
    <lineage>
        <taxon>Bacteria</taxon>
        <taxon>Pseudomonadati</taxon>
        <taxon>Pseudomonadota</taxon>
        <taxon>Gammaproteobacteria</taxon>
        <taxon>Enterobacterales</taxon>
        <taxon>Enterobacteriaceae</taxon>
        <taxon>Candidatus Aschnera</taxon>
    </lineage>
</organism>
<dbReference type="NCBIfam" id="NF001422">
    <property type="entry name" value="PRK00296.1"/>
    <property type="match status" value="1"/>
</dbReference>
<dbReference type="Pfam" id="PF03776">
    <property type="entry name" value="MinE"/>
    <property type="match status" value="1"/>
</dbReference>
<dbReference type="InterPro" id="IPR036707">
    <property type="entry name" value="MinE_sf"/>
</dbReference>
<keyword evidence="4 6" id="KW-0131">Cell cycle</keyword>
<dbReference type="NCBIfam" id="TIGR01215">
    <property type="entry name" value="minE"/>
    <property type="match status" value="1"/>
</dbReference>
<sequence length="92" mass="10671">MTLLNFFLSKKKPTANLAKKRLQVIVSENSNNSKNIIYLVKLQRDILSVVSKYVKMEPKMLSMQLEHKNINFTILKLKIILNGITKKNIVKK</sequence>
<reference evidence="7" key="2">
    <citation type="submission" date="2023-10" db="EMBL/GenBank/DDBJ databases">
        <authorList>
            <person name="Koga R."/>
            <person name="Fukatsu T."/>
        </authorList>
    </citation>
    <scope>NUCLEOTIDE SEQUENCE</scope>
    <source>
        <strain evidence="7">Kw-01</strain>
    </source>
</reference>
<evidence type="ECO:0000256" key="5">
    <source>
        <dbReference type="ARBA" id="ARBA00025265"/>
    </source>
</evidence>
<evidence type="ECO:0000256" key="1">
    <source>
        <dbReference type="ARBA" id="ARBA00008168"/>
    </source>
</evidence>
<name>A0AAT9G4T8_9ENTR</name>
<accession>A0AAT9G4T8</accession>
<reference evidence="7" key="1">
    <citation type="journal article" date="2023" name="Front. Microbiol.">
        <title>Genome analysis of Candidatus Aschnera chinzeii, the bacterial endosymbiont of the blood-sucking bat fly Penicillidia jenynsii (Insecta: Diptera: Nycteribiidae).</title>
        <authorList>
            <person name="Koga R."/>
            <person name="Moriyama M."/>
            <person name="Nozaki T."/>
            <person name="Fukatsu T."/>
        </authorList>
    </citation>
    <scope>NUCLEOTIDE SEQUENCE</scope>
    <source>
        <strain evidence="7">Kw-01</strain>
    </source>
</reference>
<evidence type="ECO:0000256" key="3">
    <source>
        <dbReference type="ARBA" id="ARBA00022618"/>
    </source>
</evidence>
<gene>
    <name evidence="6 7" type="primary">minE</name>
    <name evidence="7" type="ORF">ACHINZ_3900</name>
</gene>
<dbReference type="EMBL" id="AP028961">
    <property type="protein sequence ID" value="BET44718.1"/>
    <property type="molecule type" value="Genomic_DNA"/>
</dbReference>
<proteinExistence type="inferred from homology"/>
<evidence type="ECO:0000256" key="2">
    <source>
        <dbReference type="ARBA" id="ARBA00020112"/>
    </source>
</evidence>
<keyword evidence="3 6" id="KW-0132">Cell division</keyword>
<evidence type="ECO:0000256" key="4">
    <source>
        <dbReference type="ARBA" id="ARBA00023306"/>
    </source>
</evidence>
<evidence type="ECO:0000256" key="6">
    <source>
        <dbReference type="HAMAP-Rule" id="MF_00262"/>
    </source>
</evidence>
<dbReference type="AlphaFoldDB" id="A0AAT9G4T8"/>
<dbReference type="GO" id="GO:0051301">
    <property type="term" value="P:cell division"/>
    <property type="evidence" value="ECO:0007669"/>
    <property type="project" value="UniProtKB-KW"/>
</dbReference>
<dbReference type="Gene3D" id="3.30.1070.10">
    <property type="entry name" value="Cell division topological specificity factor MinE"/>
    <property type="match status" value="1"/>
</dbReference>
<protein>
    <recommendedName>
        <fullName evidence="2 6">Cell division topological specificity factor</fullName>
    </recommendedName>
</protein>
<evidence type="ECO:0000313" key="7">
    <source>
        <dbReference type="EMBL" id="BET44718.1"/>
    </source>
</evidence>
<dbReference type="HAMAP" id="MF_00262">
    <property type="entry name" value="MinE"/>
    <property type="match status" value="1"/>
</dbReference>
<dbReference type="SUPFAM" id="SSF55229">
    <property type="entry name" value="Cell division protein MinE topological specificity domain"/>
    <property type="match status" value="1"/>
</dbReference>
<dbReference type="InterPro" id="IPR005527">
    <property type="entry name" value="MinE"/>
</dbReference>
<comment type="similarity">
    <text evidence="1 6">Belongs to the MinE family.</text>
</comment>
<comment type="function">
    <text evidence="5 6">Prevents the cell division inhibition by proteins MinC and MinD at internal division sites while permitting inhibition at polar sites. This ensures cell division at the proper site by restricting the formation of a division septum at the midpoint of the long axis of the cell.</text>
</comment>
<dbReference type="GO" id="GO:0032955">
    <property type="term" value="P:regulation of division septum assembly"/>
    <property type="evidence" value="ECO:0007669"/>
    <property type="project" value="InterPro"/>
</dbReference>